<evidence type="ECO:0000313" key="2">
    <source>
        <dbReference type="EMBL" id="NYE85403.1"/>
    </source>
</evidence>
<protein>
    <submittedName>
        <fullName evidence="2">dTDP-4-dehydrorhamnose reductase</fullName>
    </submittedName>
</protein>
<gene>
    <name evidence="2" type="ORF">FHW18_004710</name>
</gene>
<dbReference type="Gene3D" id="3.40.50.720">
    <property type="entry name" value="NAD(P)-binding Rossmann-like Domain"/>
    <property type="match status" value="1"/>
</dbReference>
<sequence>MHVLAQLAGRLRVFALTSHPERAGDLRRAGVVPLVGDLDQPRSLARLRGLADWTLMLAPPPSQGPEDTRSAGLATVLRRPAARLRASMSRSSQPCSGQRHLQHALIVAKPAWTGARRPGAPRQWASQQHLGGRPAQRLVYASTSGVYGNVGGARIDETRPARPQTDRARRRVSAETTWRALGPDRARLARGCQADVAPWRSTILRIPGIYGPDRLPLERLQRAMPRLHPSEDVFTNHIEIHDLARCVIAALWRGKSQRVVHAADGQELSMGDYFDAVADAAGLPRPPRQSADEVKAAVSPAMWSFMNESRRLMNGRLVNELRVKLAYPTVETALQDWYRKE</sequence>
<name>A0A7Y9IZS9_9BURK</name>
<dbReference type="SUPFAM" id="SSF51735">
    <property type="entry name" value="NAD(P)-binding Rossmann-fold domains"/>
    <property type="match status" value="1"/>
</dbReference>
<dbReference type="GO" id="GO:0005737">
    <property type="term" value="C:cytoplasm"/>
    <property type="evidence" value="ECO:0007669"/>
    <property type="project" value="TreeGrafter"/>
</dbReference>
<dbReference type="RefSeq" id="WP_257022610.1">
    <property type="nucleotide sequence ID" value="NZ_JACBYR010000002.1"/>
</dbReference>
<accession>A0A7Y9IZS9</accession>
<dbReference type="PANTHER" id="PTHR48079:SF6">
    <property type="entry name" value="NAD(P)-BINDING DOMAIN-CONTAINING PROTEIN-RELATED"/>
    <property type="match status" value="1"/>
</dbReference>
<dbReference type="Proteomes" id="UP000542125">
    <property type="component" value="Unassembled WGS sequence"/>
</dbReference>
<feature type="region of interest" description="Disordered" evidence="1">
    <location>
        <begin position="151"/>
        <end position="172"/>
    </location>
</feature>
<proteinExistence type="predicted"/>
<comment type="caution">
    <text evidence="2">The sequence shown here is derived from an EMBL/GenBank/DDBJ whole genome shotgun (WGS) entry which is preliminary data.</text>
</comment>
<evidence type="ECO:0000313" key="3">
    <source>
        <dbReference type="Proteomes" id="UP000542125"/>
    </source>
</evidence>
<dbReference type="AlphaFoldDB" id="A0A7Y9IZS9"/>
<organism evidence="2 3">
    <name type="scientific">Pigmentiphaga litoralis</name>
    <dbReference type="NCBI Taxonomy" id="516702"/>
    <lineage>
        <taxon>Bacteria</taxon>
        <taxon>Pseudomonadati</taxon>
        <taxon>Pseudomonadota</taxon>
        <taxon>Betaproteobacteria</taxon>
        <taxon>Burkholderiales</taxon>
        <taxon>Alcaligenaceae</taxon>
        <taxon>Pigmentiphaga</taxon>
    </lineage>
</organism>
<dbReference type="InterPro" id="IPR036291">
    <property type="entry name" value="NAD(P)-bd_dom_sf"/>
</dbReference>
<reference evidence="2 3" key="1">
    <citation type="submission" date="2020-07" db="EMBL/GenBank/DDBJ databases">
        <title>Genomic Encyclopedia of Type Strains, Phase IV (KMG-V): Genome sequencing to study the core and pangenomes of soil and plant-associated prokaryotes.</title>
        <authorList>
            <person name="Whitman W."/>
        </authorList>
    </citation>
    <scope>NUCLEOTIDE SEQUENCE [LARGE SCALE GENOMIC DNA]</scope>
    <source>
        <strain evidence="2 3">SAS40</strain>
    </source>
</reference>
<dbReference type="PANTHER" id="PTHR48079">
    <property type="entry name" value="PROTEIN YEEZ"/>
    <property type="match status" value="1"/>
</dbReference>
<evidence type="ECO:0000256" key="1">
    <source>
        <dbReference type="SAM" id="MobiDB-lite"/>
    </source>
</evidence>
<feature type="compositionally biased region" description="Basic and acidic residues" evidence="1">
    <location>
        <begin position="154"/>
        <end position="167"/>
    </location>
</feature>
<dbReference type="GO" id="GO:0004029">
    <property type="term" value="F:aldehyde dehydrogenase (NAD+) activity"/>
    <property type="evidence" value="ECO:0007669"/>
    <property type="project" value="TreeGrafter"/>
</dbReference>
<dbReference type="EMBL" id="JACBYR010000002">
    <property type="protein sequence ID" value="NYE85403.1"/>
    <property type="molecule type" value="Genomic_DNA"/>
</dbReference>
<dbReference type="InterPro" id="IPR051783">
    <property type="entry name" value="NAD(P)-dependent_oxidoreduct"/>
</dbReference>
<feature type="region of interest" description="Disordered" evidence="1">
    <location>
        <begin position="114"/>
        <end position="134"/>
    </location>
</feature>
<keyword evidence="3" id="KW-1185">Reference proteome</keyword>